<evidence type="ECO:0000256" key="1">
    <source>
        <dbReference type="ARBA" id="ARBA00009799"/>
    </source>
</evidence>
<evidence type="ECO:0000256" key="8">
    <source>
        <dbReference type="ARBA" id="ARBA00022975"/>
    </source>
</evidence>
<comment type="pathway">
    <text evidence="9">Pyrimidine metabolism; UMP biosynthesis via de novo pathway; (S)-dihydroorotate from bicarbonate: step 1/3.</text>
</comment>
<feature type="binding site" evidence="9">
    <location>
        <position position="843"/>
    </location>
    <ligand>
        <name>Mg(2+)</name>
        <dbReference type="ChEBI" id="CHEBI:18420"/>
        <label>4</label>
    </ligand>
</feature>
<feature type="binding site" evidence="9">
    <location>
        <position position="242"/>
    </location>
    <ligand>
        <name>ATP</name>
        <dbReference type="ChEBI" id="CHEBI:30616"/>
        <label>1</label>
    </ligand>
</feature>
<evidence type="ECO:0000313" key="13">
    <source>
        <dbReference type="Proteomes" id="UP000784880"/>
    </source>
</evidence>
<feature type="domain" description="ATP-grasp" evidence="10">
    <location>
        <begin position="133"/>
        <end position="327"/>
    </location>
</feature>
<feature type="binding site" evidence="9">
    <location>
        <position position="298"/>
    </location>
    <ligand>
        <name>Mg(2+)</name>
        <dbReference type="ChEBI" id="CHEBI:18420"/>
        <label>2</label>
    </ligand>
</feature>
<organism evidence="12 13">
    <name type="scientific">Evansella tamaricis</name>
    <dbReference type="NCBI Taxonomy" id="2069301"/>
    <lineage>
        <taxon>Bacteria</taxon>
        <taxon>Bacillati</taxon>
        <taxon>Bacillota</taxon>
        <taxon>Bacilli</taxon>
        <taxon>Bacillales</taxon>
        <taxon>Bacillaceae</taxon>
        <taxon>Evansella</taxon>
    </lineage>
</organism>
<keyword evidence="4 9" id="KW-0028">Amino-acid biosynthesis</keyword>
<feature type="binding site" evidence="9">
    <location>
        <position position="786"/>
    </location>
    <ligand>
        <name>ATP</name>
        <dbReference type="ChEBI" id="CHEBI:30616"/>
        <label>2</label>
    </ligand>
</feature>
<dbReference type="PROSITE" id="PS00866">
    <property type="entry name" value="CPSASE_1"/>
    <property type="match status" value="1"/>
</dbReference>
<gene>
    <name evidence="9 12" type="primary">carB</name>
    <name evidence="12" type="ORF">KS419_20050</name>
</gene>
<feature type="binding site" evidence="9">
    <location>
        <position position="841"/>
    </location>
    <ligand>
        <name>ATP</name>
        <dbReference type="ChEBI" id="CHEBI:30616"/>
        <label>2</label>
    </ligand>
</feature>
<evidence type="ECO:0000256" key="3">
    <source>
        <dbReference type="ARBA" id="ARBA00022598"/>
    </source>
</evidence>
<evidence type="ECO:0000256" key="7">
    <source>
        <dbReference type="ARBA" id="ARBA00022840"/>
    </source>
</evidence>
<keyword evidence="13" id="KW-1185">Reference proteome</keyword>
<comment type="function">
    <text evidence="9">Large subunit of the glutamine-dependent carbamoyl phosphate synthetase (CPSase). CPSase catalyzes the formation of carbamoyl phosphate from the ammonia moiety of glutamine, carbonate, and phosphate donated by ATP, constituting the first step of 2 biosynthetic pathways, one leading to arginine and/or urea and the other to pyrimidine nucleotides. The large subunit (synthetase) binds the substrates ammonia (free or transferred from glutamine from the small subunit), hydrogencarbonate and ATP and carries out an ATP-coupled ligase reaction, activating hydrogencarbonate by forming carboxy phosphate which reacts with ammonia to form carbamoyl phosphate.</text>
</comment>
<comment type="caution">
    <text evidence="12">The sequence shown here is derived from an EMBL/GenBank/DDBJ whole genome shotgun (WGS) entry which is preliminary data.</text>
</comment>
<feature type="binding site" evidence="9">
    <location>
        <position position="829"/>
    </location>
    <ligand>
        <name>Mg(2+)</name>
        <dbReference type="ChEBI" id="CHEBI:18420"/>
        <label>3</label>
    </ligand>
</feature>
<feature type="binding site" evidence="9">
    <location>
        <position position="755"/>
    </location>
    <ligand>
        <name>ATP</name>
        <dbReference type="ChEBI" id="CHEBI:30616"/>
        <label>2</label>
    </ligand>
</feature>
<proteinExistence type="inferred from homology"/>
<dbReference type="NCBIfam" id="NF009455">
    <property type="entry name" value="PRK12815.1"/>
    <property type="match status" value="1"/>
</dbReference>
<comment type="catalytic activity">
    <reaction evidence="9">
        <text>hydrogencarbonate + L-glutamine + 2 ATP + H2O = carbamoyl phosphate + L-glutamate + 2 ADP + phosphate + 2 H(+)</text>
        <dbReference type="Rhea" id="RHEA:18633"/>
        <dbReference type="ChEBI" id="CHEBI:15377"/>
        <dbReference type="ChEBI" id="CHEBI:15378"/>
        <dbReference type="ChEBI" id="CHEBI:17544"/>
        <dbReference type="ChEBI" id="CHEBI:29985"/>
        <dbReference type="ChEBI" id="CHEBI:30616"/>
        <dbReference type="ChEBI" id="CHEBI:43474"/>
        <dbReference type="ChEBI" id="CHEBI:58228"/>
        <dbReference type="ChEBI" id="CHEBI:58359"/>
        <dbReference type="ChEBI" id="CHEBI:456216"/>
        <dbReference type="EC" id="6.3.5.5"/>
    </reaction>
</comment>
<dbReference type="EC" id="6.3.5.5" evidence="9"/>
<dbReference type="Pfam" id="PF02786">
    <property type="entry name" value="CPSase_L_D2"/>
    <property type="match status" value="2"/>
</dbReference>
<keyword evidence="2 9" id="KW-0055">Arginine biosynthesis</keyword>
<comment type="pathway">
    <text evidence="9">Amino-acid biosynthesis; L-arginine biosynthesis; carbamoyl phosphate from bicarbonate: step 1/1.</text>
</comment>
<feature type="binding site" evidence="9">
    <location>
        <position position="757"/>
    </location>
    <ligand>
        <name>ATP</name>
        <dbReference type="ChEBI" id="CHEBI:30616"/>
        <label>2</label>
    </ligand>
</feature>
<feature type="binding site" evidence="9">
    <location>
        <position position="841"/>
    </location>
    <ligand>
        <name>Mn(2+)</name>
        <dbReference type="ChEBI" id="CHEBI:29035"/>
        <label>3</label>
    </ligand>
</feature>
<evidence type="ECO:0000256" key="5">
    <source>
        <dbReference type="ARBA" id="ARBA00022737"/>
    </source>
</evidence>
<feature type="binding site" evidence="9">
    <location>
        <position position="300"/>
    </location>
    <ligand>
        <name>Mn(2+)</name>
        <dbReference type="ChEBI" id="CHEBI:29035"/>
        <label>2</label>
    </ligand>
</feature>
<feature type="binding site" evidence="9">
    <location>
        <position position="843"/>
    </location>
    <ligand>
        <name>Mn(2+)</name>
        <dbReference type="ChEBI" id="CHEBI:29035"/>
        <label>4</label>
    </ligand>
</feature>
<protein>
    <recommendedName>
        <fullName evidence="9">Carbamoyl phosphate synthase large chain</fullName>
        <ecNumber evidence="9">6.3.4.16</ecNumber>
        <ecNumber evidence="9">6.3.5.5</ecNumber>
    </recommendedName>
    <alternativeName>
        <fullName evidence="9">Carbamoyl phosphate synthetase ammonia chain</fullName>
    </alternativeName>
</protein>
<keyword evidence="6 9" id="KW-0547">Nucleotide-binding</keyword>
<reference evidence="12 13" key="1">
    <citation type="submission" date="2021-06" db="EMBL/GenBank/DDBJ databases">
        <title>Bacillus sp. RD4P76, an endophyte from a halophyte.</title>
        <authorList>
            <person name="Sun J.-Q."/>
        </authorList>
    </citation>
    <scope>NUCLEOTIDE SEQUENCE [LARGE SCALE GENOMIC DNA]</scope>
    <source>
        <strain evidence="12 13">CGMCC 1.15917</strain>
    </source>
</reference>
<feature type="binding site" evidence="9">
    <location>
        <position position="298"/>
    </location>
    <ligand>
        <name>Mn(2+)</name>
        <dbReference type="ChEBI" id="CHEBI:29035"/>
        <label>1</label>
    </ligand>
</feature>
<name>A0ABS6JK21_9BACI</name>
<comment type="similarity">
    <text evidence="1 9">Belongs to the CarB family.</text>
</comment>
<dbReference type="HAMAP" id="MF_01210_B">
    <property type="entry name" value="CPSase_L_chain_B"/>
    <property type="match status" value="1"/>
</dbReference>
<dbReference type="Pfam" id="PF02142">
    <property type="entry name" value="MGS"/>
    <property type="match status" value="1"/>
</dbReference>
<feature type="binding site" evidence="9">
    <location>
        <position position="241"/>
    </location>
    <ligand>
        <name>ATP</name>
        <dbReference type="ChEBI" id="CHEBI:30616"/>
        <label>1</label>
    </ligand>
</feature>
<evidence type="ECO:0000256" key="2">
    <source>
        <dbReference type="ARBA" id="ARBA00022571"/>
    </source>
</evidence>
<feature type="binding site" evidence="9">
    <location>
        <position position="789"/>
    </location>
    <ligand>
        <name>ATP</name>
        <dbReference type="ChEBI" id="CHEBI:30616"/>
        <label>2</label>
    </ligand>
</feature>
<feature type="binding site" evidence="9">
    <location>
        <position position="243"/>
    </location>
    <ligand>
        <name>ATP</name>
        <dbReference type="ChEBI" id="CHEBI:30616"/>
        <label>1</label>
    </ligand>
</feature>
<comment type="subunit">
    <text evidence="9">Composed of two chains; the small (or glutamine) chain promotes the hydrolysis of glutamine to ammonia, which is used by the large (or ammonia) chain to synthesize carbamoyl phosphate. Tetramer of heterodimers (alpha,beta)4.</text>
</comment>
<dbReference type="SMART" id="SM01096">
    <property type="entry name" value="CPSase_L_D3"/>
    <property type="match status" value="1"/>
</dbReference>
<dbReference type="GO" id="GO:0004088">
    <property type="term" value="F:carbamoyl-phosphate synthase (glutamine-hydrolyzing) activity"/>
    <property type="evidence" value="ECO:0007669"/>
    <property type="project" value="UniProtKB-EC"/>
</dbReference>
<feature type="binding site" evidence="9">
    <location>
        <position position="788"/>
    </location>
    <ligand>
        <name>ATP</name>
        <dbReference type="ChEBI" id="CHEBI:30616"/>
        <label>2</label>
    </ligand>
</feature>
<dbReference type="SMART" id="SM00851">
    <property type="entry name" value="MGS"/>
    <property type="match status" value="1"/>
</dbReference>
<dbReference type="PROSITE" id="PS51855">
    <property type="entry name" value="MGS"/>
    <property type="match status" value="1"/>
</dbReference>
<accession>A0ABS6JK21</accession>
<feature type="binding site" evidence="9">
    <location>
        <position position="176"/>
    </location>
    <ligand>
        <name>ATP</name>
        <dbReference type="ChEBI" id="CHEBI:30616"/>
        <label>1</label>
    </ligand>
</feature>
<feature type="region of interest" description="Allosteric domain" evidence="9">
    <location>
        <begin position="939"/>
        <end position="1088"/>
    </location>
</feature>
<keyword evidence="5 9" id="KW-0677">Repeat</keyword>
<evidence type="ECO:0000259" key="10">
    <source>
        <dbReference type="PROSITE" id="PS50975"/>
    </source>
</evidence>
<feature type="binding site" evidence="9">
    <location>
        <position position="210"/>
    </location>
    <ligand>
        <name>ATP</name>
        <dbReference type="ChEBI" id="CHEBI:30616"/>
        <label>1</label>
    </ligand>
</feature>
<feature type="binding site" evidence="9">
    <location>
        <position position="298"/>
    </location>
    <ligand>
        <name>ATP</name>
        <dbReference type="ChEBI" id="CHEBI:30616"/>
        <label>1</label>
    </ligand>
</feature>
<keyword evidence="7 9" id="KW-0067">ATP-binding</keyword>
<keyword evidence="8 9" id="KW-0665">Pyrimidine biosynthesis</keyword>
<dbReference type="NCBIfam" id="TIGR01369">
    <property type="entry name" value="CPSaseII_lrg"/>
    <property type="match status" value="1"/>
</dbReference>
<dbReference type="InterPro" id="IPR011761">
    <property type="entry name" value="ATP-grasp"/>
</dbReference>
<dbReference type="NCBIfam" id="NF003671">
    <property type="entry name" value="PRK05294.1"/>
    <property type="match status" value="1"/>
</dbReference>
<sequence length="1088" mass="119952">MPKHKELQKILVIGSGPIVIGQAAEFDYAGTQACLALKEEGMEVVLVNNNPATIMTDQTIADHVYMEPLDVETIESIITRERPDGMIGTLGGQTGLNLTVELCELGILDKYGVKLLGTSVESIQKGEDREKFRSLMLEIGEPIPESAIVESIEDGFAFVKEVGYPVIIRPAYTLGGAGGGFAYDDEEFETVLKGGLKLSPIHQVLVEKSIKGWKEVEYEVMRDENDTCTIVCNMENMDPVGVHTGDSIVVAPSQTLTDVQYQILRNSSLKVIRALNVVGGCNIQFALDPSSNHYYIIEVNPRVSRSSALASKATGYPIARIAAKCAIGYHLDEIVNPITGNTFASFEPALDYVVVKLPRFPFDKFSEGDRTLGTQMKATGEVMAIDRSFEGALNKALRSLEMNVHSLHFKGVKSKSNVELEGLLGVPNDLRLFGIGEAFYRGWSLDKVMSLTEIDYWFLMKVKRIVEIEKKLADYPSLQEIPSDIWKQAKGMNVGDARIAEITGVLEKEVRKKTESVGLKRAYKLVDTCAAEFDAVTPYYYGTWHGADEVDLSSSTGKKKILVIGSGPIRIGQGIEFDYCSVHAAIAVKKKGYEAIVINNNPETVSTDYSVADRLYFEPLAVEDVLAVIQKEQVDGVLIQFGGQTAINLAKELEEEGVNLLGTSTASIDQFEDRHQFYNLLKNENIPHIAGNMAYRPEELVMEAENLGYPVLIRPSYVIGGQSMFICNNKLELEQYVKRIEEVGNERSWPLLVDQYLPGTECEIDVISDGKTILVPGIFEHLEKAGVHSGDSIAMFPPVSLSEEIKARLIEYGEKIAKAAPIIGMMNIQFVIHEETVYVLEVNPRSSRTVPIMSKVTGVPMIELATHVQLGDDLKVLYPATGLMKEPAFYSIKTPIFSASKLKGVDHVLGPEMKSTGEVLGLGVTWEEAFGKTLSAFGKVASVSGKQRLFCSISDRWKKESVLLIQEFVNRGYEVVATEGTGEFLKENGIDPAIVPKSKDDLRDYWKGNTPTVVLNIPSQGRDKTKAGFGIRELAVEYSVPYFTSFETLKAYMGAVTNDGARTAQCSPRTLMEYHTLNGVETCQLLKN</sequence>
<comment type="catalytic activity">
    <reaction evidence="9">
        <text>hydrogencarbonate + NH4(+) + 2 ATP = carbamoyl phosphate + 2 ADP + phosphate + 2 H(+)</text>
        <dbReference type="Rhea" id="RHEA:18029"/>
        <dbReference type="ChEBI" id="CHEBI:15378"/>
        <dbReference type="ChEBI" id="CHEBI:17544"/>
        <dbReference type="ChEBI" id="CHEBI:28938"/>
        <dbReference type="ChEBI" id="CHEBI:30616"/>
        <dbReference type="ChEBI" id="CHEBI:43474"/>
        <dbReference type="ChEBI" id="CHEBI:58228"/>
        <dbReference type="ChEBI" id="CHEBI:456216"/>
        <dbReference type="EC" id="6.3.4.16"/>
    </reaction>
</comment>
<feature type="binding site" evidence="9">
    <location>
        <position position="284"/>
    </location>
    <ligand>
        <name>Mg(2+)</name>
        <dbReference type="ChEBI" id="CHEBI:18420"/>
        <label>1</label>
    </ligand>
</feature>
<feature type="domain" description="MGS-like" evidence="11">
    <location>
        <begin position="941"/>
        <end position="1088"/>
    </location>
</feature>
<dbReference type="EC" id="6.3.4.16" evidence="9"/>
<feature type="domain" description="ATP-grasp" evidence="10">
    <location>
        <begin position="678"/>
        <end position="870"/>
    </location>
</feature>
<dbReference type="RefSeq" id="WP_217068321.1">
    <property type="nucleotide sequence ID" value="NZ_JAHQCS010000161.1"/>
</dbReference>
<dbReference type="PANTHER" id="PTHR11405:SF53">
    <property type="entry name" value="CARBAMOYL-PHOSPHATE SYNTHASE [AMMONIA], MITOCHONDRIAL"/>
    <property type="match status" value="1"/>
</dbReference>
<feature type="binding site" evidence="9">
    <location>
        <position position="829"/>
    </location>
    <ligand>
        <name>ATP</name>
        <dbReference type="ChEBI" id="CHEBI:30616"/>
        <label>2</label>
    </ligand>
</feature>
<dbReference type="InterPro" id="IPR005480">
    <property type="entry name" value="CPSase_lsu_oligo"/>
</dbReference>
<dbReference type="Proteomes" id="UP000784880">
    <property type="component" value="Unassembled WGS sequence"/>
</dbReference>
<feature type="binding site" evidence="9">
    <location>
        <position position="175"/>
    </location>
    <ligand>
        <name>ATP</name>
        <dbReference type="ChEBI" id="CHEBI:30616"/>
        <label>1</label>
    </ligand>
</feature>
<feature type="region of interest" description="Carboxyphosphate synthetic domain" evidence="9">
    <location>
        <begin position="1"/>
        <end position="401"/>
    </location>
</feature>
<dbReference type="InterPro" id="IPR005479">
    <property type="entry name" value="CPAse_ATP-bd"/>
</dbReference>
<comment type="caution">
    <text evidence="9">Lacks conserved residue(s) required for the propagation of feature annotation.</text>
</comment>
<evidence type="ECO:0000256" key="6">
    <source>
        <dbReference type="ARBA" id="ARBA00022741"/>
    </source>
</evidence>
<dbReference type="InterPro" id="IPR006275">
    <property type="entry name" value="CPSase_lsu"/>
</dbReference>
<feature type="binding site" evidence="9">
    <location>
        <position position="841"/>
    </location>
    <ligand>
        <name>Mg(2+)</name>
        <dbReference type="ChEBI" id="CHEBI:18420"/>
        <label>4</label>
    </ligand>
</feature>
<feature type="binding site" evidence="9">
    <location>
        <position position="841"/>
    </location>
    <ligand>
        <name>Mn(2+)</name>
        <dbReference type="ChEBI" id="CHEBI:29035"/>
        <label>4</label>
    </ligand>
</feature>
<feature type="binding site" evidence="9">
    <location>
        <position position="284"/>
    </location>
    <ligand>
        <name>Mn(2+)</name>
        <dbReference type="ChEBI" id="CHEBI:29035"/>
        <label>1</label>
    </ligand>
</feature>
<dbReference type="Pfam" id="PF25596">
    <property type="entry name" value="CPSase_L_D1"/>
    <property type="match status" value="2"/>
</dbReference>
<dbReference type="PANTHER" id="PTHR11405">
    <property type="entry name" value="CARBAMOYLTRANSFERASE FAMILY MEMBER"/>
    <property type="match status" value="1"/>
</dbReference>
<comment type="domain">
    <text evidence="9">The large subunit is composed of 2 ATP-grasp domains that are involved in binding the 2 ATP molecules needed for carbamoyl phosphate synthesis. The N-terminal ATP-grasp domain (referred to as the carboxyphosphate synthetic component) catalyzes the ATP-dependent phosphorylation of hydrogencarbonate to carboxyphosphate and the subsequent nucleophilic attack by ammonia to form a carbamate intermediate. The C-terminal ATP-grasp domain (referred to as the carbamoyl phosphate synthetic component) then catalyzes the phosphorylation of carbamate with the second ATP to form the end product carbamoyl phosphate. The reactive and unstable enzyme intermediates are sequentially channeled from one active site to the next through the interior of the protein over a distance of at least 96 A.</text>
</comment>
<feature type="binding site" evidence="9">
    <location>
        <position position="169"/>
    </location>
    <ligand>
        <name>ATP</name>
        <dbReference type="ChEBI" id="CHEBI:30616"/>
        <label>1</label>
    </ligand>
</feature>
<feature type="binding site" evidence="9">
    <location>
        <position position="714"/>
    </location>
    <ligand>
        <name>ATP</name>
        <dbReference type="ChEBI" id="CHEBI:30616"/>
        <label>2</label>
    </ligand>
</feature>
<evidence type="ECO:0000256" key="4">
    <source>
        <dbReference type="ARBA" id="ARBA00022605"/>
    </source>
</evidence>
<feature type="binding site" evidence="9">
    <location>
        <position position="787"/>
    </location>
    <ligand>
        <name>ATP</name>
        <dbReference type="ChEBI" id="CHEBI:30616"/>
        <label>2</label>
    </ligand>
</feature>
<feature type="binding site" evidence="9">
    <location>
        <position position="298"/>
    </location>
    <ligand>
        <name>Mg(2+)</name>
        <dbReference type="ChEBI" id="CHEBI:18420"/>
        <label>1</label>
    </ligand>
</feature>
<dbReference type="PROSITE" id="PS00867">
    <property type="entry name" value="CPSASE_2"/>
    <property type="match status" value="2"/>
</dbReference>
<feature type="binding site" evidence="9">
    <location>
        <position position="208"/>
    </location>
    <ligand>
        <name>ATP</name>
        <dbReference type="ChEBI" id="CHEBI:30616"/>
        <label>1</label>
    </ligand>
</feature>
<feature type="binding site" evidence="9">
    <location>
        <position position="761"/>
    </location>
    <ligand>
        <name>ATP</name>
        <dbReference type="ChEBI" id="CHEBI:30616"/>
        <label>2</label>
    </ligand>
</feature>
<dbReference type="PROSITE" id="PS50975">
    <property type="entry name" value="ATP_GRASP"/>
    <property type="match status" value="2"/>
</dbReference>
<dbReference type="EMBL" id="JAHQCS010000161">
    <property type="protein sequence ID" value="MBU9714031.1"/>
    <property type="molecule type" value="Genomic_DNA"/>
</dbReference>
<comment type="cofactor">
    <cofactor evidence="9">
        <name>Mg(2+)</name>
        <dbReference type="ChEBI" id="CHEBI:18420"/>
    </cofactor>
    <cofactor evidence="9">
        <name>Mn(2+)</name>
        <dbReference type="ChEBI" id="CHEBI:29035"/>
    </cofactor>
    <text evidence="9">Binds 4 Mg(2+) or Mn(2+) ions per subunit.</text>
</comment>
<evidence type="ECO:0000256" key="9">
    <source>
        <dbReference type="HAMAP-Rule" id="MF_01210"/>
    </source>
</evidence>
<dbReference type="InterPro" id="IPR011607">
    <property type="entry name" value="MGS-like_dom"/>
</dbReference>
<feature type="binding site" evidence="9">
    <location>
        <position position="129"/>
    </location>
    <ligand>
        <name>ATP</name>
        <dbReference type="ChEBI" id="CHEBI:30616"/>
        <label>1</label>
    </ligand>
</feature>
<feature type="binding site" evidence="9">
    <location>
        <position position="829"/>
    </location>
    <ligand>
        <name>Mn(2+)</name>
        <dbReference type="ChEBI" id="CHEBI:29035"/>
        <label>3</label>
    </ligand>
</feature>
<feature type="binding site" evidence="9">
    <location>
        <position position="215"/>
    </location>
    <ligand>
        <name>ATP</name>
        <dbReference type="ChEBI" id="CHEBI:30616"/>
        <label>1</label>
    </ligand>
</feature>
<feature type="binding site" evidence="9">
    <location>
        <position position="841"/>
    </location>
    <ligand>
        <name>Mg(2+)</name>
        <dbReference type="ChEBI" id="CHEBI:18420"/>
        <label>3</label>
    </ligand>
</feature>
<keyword evidence="3 9" id="KW-0436">Ligase</keyword>
<dbReference type="InterPro" id="IPR058047">
    <property type="entry name" value="CPSase_preATP-grasp"/>
</dbReference>
<feature type="binding site" evidence="9">
    <location>
        <position position="298"/>
    </location>
    <ligand>
        <name>Mn(2+)</name>
        <dbReference type="ChEBI" id="CHEBI:29035"/>
        <label>2</label>
    </ligand>
</feature>
<dbReference type="Pfam" id="PF02787">
    <property type="entry name" value="CPSase_L_D3"/>
    <property type="match status" value="1"/>
</dbReference>
<feature type="binding site" evidence="9">
    <location>
        <position position="284"/>
    </location>
    <ligand>
        <name>ATP</name>
        <dbReference type="ChEBI" id="CHEBI:30616"/>
        <label>1</label>
    </ligand>
</feature>
<evidence type="ECO:0000259" key="11">
    <source>
        <dbReference type="PROSITE" id="PS51855"/>
    </source>
</evidence>
<evidence type="ECO:0000313" key="12">
    <source>
        <dbReference type="EMBL" id="MBU9714031.1"/>
    </source>
</evidence>
<feature type="binding site" evidence="9">
    <location>
        <position position="300"/>
    </location>
    <ligand>
        <name>Mg(2+)</name>
        <dbReference type="ChEBI" id="CHEBI:18420"/>
        <label>2</label>
    </ligand>
</feature>